<evidence type="ECO:0000313" key="2">
    <source>
        <dbReference type="Proteomes" id="UP000199161"/>
    </source>
</evidence>
<evidence type="ECO:0000313" key="1">
    <source>
        <dbReference type="EMBL" id="SFC76620.1"/>
    </source>
</evidence>
<name>A0A1I1M4M5_NATHA</name>
<sequence length="101" mass="11514">MWIAALSITACRFPCPSSEQLERDREFDVLIPFMFRVDALDEKLVRVPLFPVCDGLNLFDMRLNIDVFVVTFFSNDRLGIESGVKIPFLVFARILDAENAG</sequence>
<dbReference type="EMBL" id="FOKW01000024">
    <property type="protein sequence ID" value="SFC76620.1"/>
    <property type="molecule type" value="Genomic_DNA"/>
</dbReference>
<gene>
    <name evidence="1" type="ORF">SAMN05444422_1241</name>
</gene>
<dbReference type="AlphaFoldDB" id="A0A1I1M4M5"/>
<accession>A0A1I1M4M5</accession>
<protein>
    <submittedName>
        <fullName evidence="1">Uncharacterized protein</fullName>
    </submittedName>
</protein>
<reference evidence="2" key="1">
    <citation type="submission" date="2016-10" db="EMBL/GenBank/DDBJ databases">
        <authorList>
            <person name="Varghese N."/>
            <person name="Submissions S."/>
        </authorList>
    </citation>
    <scope>NUCLEOTIDE SEQUENCE [LARGE SCALE GENOMIC DNA]</scope>
    <source>
        <strain evidence="2">DSM 13078</strain>
    </source>
</reference>
<keyword evidence="2" id="KW-1185">Reference proteome</keyword>
<organism evidence="1 2">
    <name type="scientific">Natronobacterium haloterrestre</name>
    <name type="common">Halobiforma haloterrestris</name>
    <dbReference type="NCBI Taxonomy" id="148448"/>
    <lineage>
        <taxon>Archaea</taxon>
        <taxon>Methanobacteriati</taxon>
        <taxon>Methanobacteriota</taxon>
        <taxon>Stenosarchaea group</taxon>
        <taxon>Halobacteria</taxon>
        <taxon>Halobacteriales</taxon>
        <taxon>Natrialbaceae</taxon>
        <taxon>Natronobacterium</taxon>
    </lineage>
</organism>
<dbReference type="Proteomes" id="UP000199161">
    <property type="component" value="Unassembled WGS sequence"/>
</dbReference>
<proteinExistence type="predicted"/>